<dbReference type="Proteomes" id="UP001146670">
    <property type="component" value="Unassembled WGS sequence"/>
</dbReference>
<feature type="signal peptide" evidence="3">
    <location>
        <begin position="1"/>
        <end position="30"/>
    </location>
</feature>
<evidence type="ECO:0000256" key="1">
    <source>
        <dbReference type="SAM" id="MobiDB-lite"/>
    </source>
</evidence>
<dbReference type="AlphaFoldDB" id="A0A9X3FPW7"/>
<evidence type="ECO:0000256" key="3">
    <source>
        <dbReference type="SAM" id="SignalP"/>
    </source>
</evidence>
<keyword evidence="2" id="KW-0812">Transmembrane</keyword>
<keyword evidence="2" id="KW-0472">Membrane</keyword>
<evidence type="ECO:0000256" key="2">
    <source>
        <dbReference type="SAM" id="Phobius"/>
    </source>
</evidence>
<feature type="compositionally biased region" description="Basic and acidic residues" evidence="1">
    <location>
        <begin position="249"/>
        <end position="303"/>
    </location>
</feature>
<comment type="caution">
    <text evidence="4">The sequence shown here is derived from an EMBL/GenBank/DDBJ whole genome shotgun (WGS) entry which is preliminary data.</text>
</comment>
<feature type="chain" id="PRO_5040902972" evidence="3">
    <location>
        <begin position="31"/>
        <end position="336"/>
    </location>
</feature>
<dbReference type="EMBL" id="JAPRFR010000002">
    <property type="protein sequence ID" value="MCZ0726091.1"/>
    <property type="molecule type" value="Genomic_DNA"/>
</dbReference>
<dbReference type="RefSeq" id="WP_268752419.1">
    <property type="nucleotide sequence ID" value="NZ_JAPRFQ010000002.1"/>
</dbReference>
<protein>
    <submittedName>
        <fullName evidence="4">DUF5633 domain-containing protein</fullName>
    </submittedName>
</protein>
<dbReference type="Pfam" id="PF18656">
    <property type="entry name" value="DUF5633"/>
    <property type="match status" value="3"/>
</dbReference>
<accession>A0A9X3FPW7</accession>
<dbReference type="InterPro" id="IPR040912">
    <property type="entry name" value="DUF5633"/>
</dbReference>
<evidence type="ECO:0000313" key="4">
    <source>
        <dbReference type="EMBL" id="MCZ0726091.1"/>
    </source>
</evidence>
<organism evidence="4 5">
    <name type="scientific">Aerococcus kribbianus</name>
    <dbReference type="NCBI Taxonomy" id="2999064"/>
    <lineage>
        <taxon>Bacteria</taxon>
        <taxon>Bacillati</taxon>
        <taxon>Bacillota</taxon>
        <taxon>Bacilli</taxon>
        <taxon>Lactobacillales</taxon>
        <taxon>Aerococcaceae</taxon>
        <taxon>Aerococcus</taxon>
    </lineage>
</organism>
<name>A0A9X3FPW7_9LACT</name>
<gene>
    <name evidence="4" type="ORF">OW157_05825</name>
</gene>
<proteinExistence type="predicted"/>
<evidence type="ECO:0000313" key="5">
    <source>
        <dbReference type="Proteomes" id="UP001146670"/>
    </source>
</evidence>
<feature type="region of interest" description="Disordered" evidence="1">
    <location>
        <begin position="243"/>
        <end position="309"/>
    </location>
</feature>
<keyword evidence="3" id="KW-0732">Signal</keyword>
<feature type="transmembrane region" description="Helical" evidence="2">
    <location>
        <begin position="312"/>
        <end position="332"/>
    </location>
</feature>
<sequence>MNFKKILFSTVATTAAASLLFVTDASLAQAETAYDTEAAAIEAGEAQYGEGNVSATMGADGKYYWTANPGATVVENEEEVVENNETGFTTAEAAEEAAKVALENDSVNNSFSVSQGANGNYFYALSPVEATEEVVENNETGFTTAEAAEEAAKAALENDPINNSFSVSQGANGNYFYVLSPVEAEETAEEEVVADNEINGYPTKEEAEAAAKKALENDPINKSFTVAQGANGNYFYLLSPLESEETSEKEEGKEESKGEKDSEEEAKKEEAKKEEAKKAAAVKEAKKEEAKKAAEAAPEKEAKAALPATGAVATPAILGLALASVGSVFAFGKKED</sequence>
<reference evidence="4" key="1">
    <citation type="submission" date="2022-12" db="EMBL/GenBank/DDBJ databases">
        <title>Description and comparative metabolic analysis of Aerococcus sp. nov., isolated from the feces of a pig.</title>
        <authorList>
            <person name="Chang Y.-H."/>
        </authorList>
    </citation>
    <scope>NUCLEOTIDE SEQUENCE</scope>
    <source>
        <strain evidence="4">YH-aer222</strain>
    </source>
</reference>
<keyword evidence="2" id="KW-1133">Transmembrane helix</keyword>
<keyword evidence="5" id="KW-1185">Reference proteome</keyword>